<evidence type="ECO:0000256" key="4">
    <source>
        <dbReference type="ARBA" id="ARBA00022723"/>
    </source>
</evidence>
<dbReference type="InterPro" id="IPR006638">
    <property type="entry name" value="Elp3/MiaA/NifB-like_rSAM"/>
</dbReference>
<evidence type="ECO:0000313" key="8">
    <source>
        <dbReference type="EMBL" id="MBW4864552.1"/>
    </source>
</evidence>
<dbReference type="SFLD" id="SFLDG01086">
    <property type="entry name" value="elongater_protein-like"/>
    <property type="match status" value="1"/>
</dbReference>
<keyword evidence="2" id="KW-0004">4Fe-4S</keyword>
<dbReference type="Pfam" id="PF16199">
    <property type="entry name" value="Radical_SAM_C"/>
    <property type="match status" value="1"/>
</dbReference>
<evidence type="ECO:0000256" key="1">
    <source>
        <dbReference type="ARBA" id="ARBA00001966"/>
    </source>
</evidence>
<dbReference type="GO" id="GO:0051539">
    <property type="term" value="F:4 iron, 4 sulfur cluster binding"/>
    <property type="evidence" value="ECO:0007669"/>
    <property type="project" value="UniProtKB-KW"/>
</dbReference>
<dbReference type="InterPro" id="IPR007197">
    <property type="entry name" value="rSAM"/>
</dbReference>
<keyword evidence="6" id="KW-0411">Iron-sulfur</keyword>
<dbReference type="PANTHER" id="PTHR11135">
    <property type="entry name" value="HISTONE ACETYLTRANSFERASE-RELATED"/>
    <property type="match status" value="1"/>
</dbReference>
<comment type="cofactor">
    <cofactor evidence="1">
        <name>[4Fe-4S] cluster</name>
        <dbReference type="ChEBI" id="CHEBI:49883"/>
    </cofactor>
</comment>
<dbReference type="Pfam" id="PF04055">
    <property type="entry name" value="Radical_SAM"/>
    <property type="match status" value="1"/>
</dbReference>
<dbReference type="InterPro" id="IPR005911">
    <property type="entry name" value="YhcC-like"/>
</dbReference>
<dbReference type="EMBL" id="JAHXRF010000001">
    <property type="protein sequence ID" value="MBW4864552.1"/>
    <property type="molecule type" value="Genomic_DNA"/>
</dbReference>
<comment type="caution">
    <text evidence="8">The sequence shown here is derived from an EMBL/GenBank/DDBJ whole genome shotgun (WGS) entry which is preliminary data.</text>
</comment>
<dbReference type="GO" id="GO:0003824">
    <property type="term" value="F:catalytic activity"/>
    <property type="evidence" value="ECO:0007669"/>
    <property type="project" value="InterPro"/>
</dbReference>
<accession>A0AAW4NM33</accession>
<evidence type="ECO:0000259" key="7">
    <source>
        <dbReference type="SMART" id="SM00729"/>
    </source>
</evidence>
<evidence type="ECO:0000313" key="9">
    <source>
        <dbReference type="Proteomes" id="UP001196873"/>
    </source>
</evidence>
<name>A0AAW4NM33_9BACT</name>
<keyword evidence="4" id="KW-0479">Metal-binding</keyword>
<dbReference type="AlphaFoldDB" id="A0AAW4NM33"/>
<evidence type="ECO:0000256" key="6">
    <source>
        <dbReference type="ARBA" id="ARBA00023014"/>
    </source>
</evidence>
<dbReference type="PANTHER" id="PTHR11135:SF1">
    <property type="entry name" value="PROTEIN YHCC"/>
    <property type="match status" value="1"/>
</dbReference>
<organism evidence="8 9">
    <name type="scientific">Segatella salivae</name>
    <dbReference type="NCBI Taxonomy" id="228604"/>
    <lineage>
        <taxon>Bacteria</taxon>
        <taxon>Pseudomonadati</taxon>
        <taxon>Bacteroidota</taxon>
        <taxon>Bacteroidia</taxon>
        <taxon>Bacteroidales</taxon>
        <taxon>Prevotellaceae</taxon>
        <taxon>Segatella</taxon>
    </lineage>
</organism>
<dbReference type="NCBIfam" id="TIGR01212">
    <property type="entry name" value="TIGR01212 family radical SAM protein"/>
    <property type="match status" value="1"/>
</dbReference>
<sequence length="305" mass="34801">MDGFYNDFSSWIRKKFPFRVQKISIDAGFSCPNRDGNVGIGGCTYCNNQTFNPNYCDRHKSVTEQLEVGKSFFSHKYPDMKYLAYFQAYSNTYASLQHLKALYEEALQVEDVVGIVIGTRPDCVNDELLDYLVELQKHAFVLVEYGIESVNDDTLKRINRGHDFACCQQAIMKTHACGLLCGGHIILGLPGEDAAESIRQAKIISSLPLDILKIHQMQIIRGTRLAAEFRATPFHVYSVEEYIRLVADYISYLRPTLVLERFVSQSPANLLIAPKWGLKNYEFTNLLCRYMQAHGIRQGAYFMDD</sequence>
<evidence type="ECO:0000256" key="5">
    <source>
        <dbReference type="ARBA" id="ARBA00023004"/>
    </source>
</evidence>
<proteinExistence type="predicted"/>
<dbReference type="SFLD" id="SFLDS00029">
    <property type="entry name" value="Radical_SAM"/>
    <property type="match status" value="1"/>
</dbReference>
<gene>
    <name evidence="8" type="ORF">KZY68_00660</name>
</gene>
<dbReference type="SMART" id="SM00729">
    <property type="entry name" value="Elp3"/>
    <property type="match status" value="1"/>
</dbReference>
<dbReference type="InterPro" id="IPR039661">
    <property type="entry name" value="ELP3"/>
</dbReference>
<dbReference type="SFLD" id="SFLDG01091">
    <property type="entry name" value="uncharacterized_CHP01210-like"/>
    <property type="match status" value="1"/>
</dbReference>
<reference evidence="8" key="1">
    <citation type="submission" date="2021-07" db="EMBL/GenBank/DDBJ databases">
        <title>Genomic diversity and antimicrobial resistance of Prevotella spp. isolated from chronic lung disease airways.</title>
        <authorList>
            <person name="Webb K.A."/>
            <person name="Olagoke O.S."/>
            <person name="Baird T."/>
            <person name="Neill J."/>
            <person name="Pham A."/>
            <person name="Wells T.J."/>
            <person name="Ramsay K.A."/>
            <person name="Bell S.C."/>
            <person name="Sarovich D.S."/>
            <person name="Price E.P."/>
        </authorList>
    </citation>
    <scope>NUCLEOTIDE SEQUENCE</scope>
    <source>
        <strain evidence="8">SCHI0047.S.3</strain>
    </source>
</reference>
<protein>
    <submittedName>
        <fullName evidence="8">TIGR01212 family radical SAM protein</fullName>
    </submittedName>
</protein>
<evidence type="ECO:0000256" key="2">
    <source>
        <dbReference type="ARBA" id="ARBA00022485"/>
    </source>
</evidence>
<dbReference type="RefSeq" id="WP_219427139.1">
    <property type="nucleotide sequence ID" value="NZ_JAHXRD010000001.1"/>
</dbReference>
<evidence type="ECO:0000256" key="3">
    <source>
        <dbReference type="ARBA" id="ARBA00022691"/>
    </source>
</evidence>
<dbReference type="GO" id="GO:0046872">
    <property type="term" value="F:metal ion binding"/>
    <property type="evidence" value="ECO:0007669"/>
    <property type="project" value="UniProtKB-KW"/>
</dbReference>
<feature type="domain" description="Elp3/MiaA/NifB-like radical SAM core" evidence="7">
    <location>
        <begin position="21"/>
        <end position="248"/>
    </location>
</feature>
<dbReference type="Proteomes" id="UP001196873">
    <property type="component" value="Unassembled WGS sequence"/>
</dbReference>
<dbReference type="InterPro" id="IPR032432">
    <property type="entry name" value="Radical_SAM_C"/>
</dbReference>
<keyword evidence="5" id="KW-0408">Iron</keyword>
<keyword evidence="3" id="KW-0949">S-adenosyl-L-methionine</keyword>